<dbReference type="Proteomes" id="UP000836841">
    <property type="component" value="Chromosome 5"/>
</dbReference>
<sequence>MDSEKVFRPYFHFYFMKTCNSLRKGDCCGHFKSTSDGYLSDGNFFYHKKCGDSPESIQHPSHSLHTLKLRHKPWTEDKLLVPNKCDICGKNIVSVHYRCETCDFDMDLYCAMYPPPDVINSSETHQHKLTLLKEKTEFVCAAKCGKTNVEFPYKCHECDSAFHIDCVWNPLNHPSEVNHSYHSLHPLKLFRGLVPDYSDGKCRLCGREVIDAGLFYHCSSCNFTLDWRCALEPPPQSLLDLKAHDHQLTLLPRLFSFTCNACGLKGYRSPYMCVQCDFMIHQDCLGFPRIININRHDHRVSRVSLLGVVKSVCGVCRRKVDWTCGGFSCHKCPGYVVHSKCATRNDVWNGKELEGVPEEEEDIEPYVVIDDNTIHHFSHKEHYLRLHHANGILYEENKRCNACIHLIGLKSFYGCIDCDFTLHKSCAEFPKKRWHVLHNERLTLVTSKIGFFWCDACHRISNGIRYMHGDKKFDVMCSSVSEPFVHQSHPDHPLYYVPTNEDIVCINGCNRSGVAKVLRCIEDDCEFVLCFECATLPQVVKHRIDNHPLTLCYGEEASGKYWCDICEKETNPKTWFYTCKDNRASLHTECVLGDTTWLMPGSTLKYFEISFEVVLNKSVSRPLCRGCKSHCMYAIILKVPRTTGTYFCSVNCMFGSCGSSNSSFSRSGAGRTDRYISKMK</sequence>
<keyword evidence="2" id="KW-0677">Repeat</keyword>
<dbReference type="SMART" id="SM00109">
    <property type="entry name" value="C1"/>
    <property type="match status" value="3"/>
</dbReference>
<dbReference type="SUPFAM" id="SSF57889">
    <property type="entry name" value="Cysteine-rich domain"/>
    <property type="match status" value="5"/>
</dbReference>
<accession>A0AAU9SHU5</accession>
<feature type="region of interest" description="Disordered" evidence="5">
    <location>
        <begin position="659"/>
        <end position="680"/>
    </location>
</feature>
<feature type="compositionally biased region" description="Low complexity" evidence="5">
    <location>
        <begin position="659"/>
        <end position="670"/>
    </location>
</feature>
<feature type="domain" description="Zinc finger PHD-type" evidence="7">
    <location>
        <begin position="139"/>
        <end position="222"/>
    </location>
</feature>
<evidence type="ECO:0000313" key="8">
    <source>
        <dbReference type="EMBL" id="CAH2066280.1"/>
    </source>
</evidence>
<reference evidence="8 9" key="1">
    <citation type="submission" date="2022-03" db="EMBL/GenBank/DDBJ databases">
        <authorList>
            <person name="Nunn A."/>
            <person name="Chopra R."/>
            <person name="Nunn A."/>
            <person name="Contreras Garrido A."/>
        </authorList>
    </citation>
    <scope>NUCLEOTIDE SEQUENCE [LARGE SCALE GENOMIC DNA]</scope>
</reference>
<keyword evidence="4" id="KW-0862">Zinc</keyword>
<keyword evidence="1" id="KW-0479">Metal-binding</keyword>
<keyword evidence="9" id="KW-1185">Reference proteome</keyword>
<dbReference type="InterPro" id="IPR004146">
    <property type="entry name" value="DC1"/>
</dbReference>
<evidence type="ECO:0000259" key="6">
    <source>
        <dbReference type="SMART" id="SM00109"/>
    </source>
</evidence>
<dbReference type="SMART" id="SM00249">
    <property type="entry name" value="PHD"/>
    <property type="match status" value="3"/>
</dbReference>
<proteinExistence type="predicted"/>
<dbReference type="InterPro" id="IPR046349">
    <property type="entry name" value="C1-like_sf"/>
</dbReference>
<dbReference type="InterPro" id="IPR054483">
    <property type="entry name" value="DC1-like_CT"/>
</dbReference>
<evidence type="ECO:0000313" key="9">
    <source>
        <dbReference type="Proteomes" id="UP000836841"/>
    </source>
</evidence>
<keyword evidence="3" id="KW-0863">Zinc-finger</keyword>
<dbReference type="GO" id="GO:0008270">
    <property type="term" value="F:zinc ion binding"/>
    <property type="evidence" value="ECO:0007669"/>
    <property type="project" value="UniProtKB-KW"/>
</dbReference>
<feature type="domain" description="Phorbol-ester/DAG-type" evidence="6">
    <location>
        <begin position="185"/>
        <end position="237"/>
    </location>
</feature>
<evidence type="ECO:0000256" key="4">
    <source>
        <dbReference type="ARBA" id="ARBA00022833"/>
    </source>
</evidence>
<feature type="compositionally biased region" description="Basic and acidic residues" evidence="5">
    <location>
        <begin position="671"/>
        <end position="680"/>
    </location>
</feature>
<evidence type="ECO:0000256" key="5">
    <source>
        <dbReference type="SAM" id="MobiDB-lite"/>
    </source>
</evidence>
<name>A0AAU9SHU5_THLAR</name>
<gene>
    <name evidence="8" type="ORF">TAV2_LOCUS17277</name>
</gene>
<dbReference type="InterPro" id="IPR001965">
    <property type="entry name" value="Znf_PHD"/>
</dbReference>
<protein>
    <recommendedName>
        <fullName evidence="10">Cysteine/Histidine-rich C1 domain family protein</fullName>
    </recommendedName>
</protein>
<evidence type="ECO:0000256" key="2">
    <source>
        <dbReference type="ARBA" id="ARBA00022737"/>
    </source>
</evidence>
<dbReference type="PANTHER" id="PTHR32410:SF154">
    <property type="entry name" value="CHP-RICH ZINC FINGER PROTEIN-LIKE-RELATED"/>
    <property type="match status" value="1"/>
</dbReference>
<dbReference type="PANTHER" id="PTHR32410">
    <property type="entry name" value="CYSTEINE/HISTIDINE-RICH C1 DOMAIN FAMILY PROTEIN"/>
    <property type="match status" value="1"/>
</dbReference>
<feature type="domain" description="Phorbol-ester/DAG-type" evidence="6">
    <location>
        <begin position="244"/>
        <end position="290"/>
    </location>
</feature>
<dbReference type="AlphaFoldDB" id="A0AAU9SHU5"/>
<dbReference type="Pfam" id="PF03107">
    <property type="entry name" value="C1_2"/>
    <property type="match status" value="7"/>
</dbReference>
<dbReference type="Pfam" id="PF22926">
    <property type="entry name" value="C1-like_CT"/>
    <property type="match status" value="1"/>
</dbReference>
<organism evidence="8 9">
    <name type="scientific">Thlaspi arvense</name>
    <name type="common">Field penny-cress</name>
    <dbReference type="NCBI Taxonomy" id="13288"/>
    <lineage>
        <taxon>Eukaryota</taxon>
        <taxon>Viridiplantae</taxon>
        <taxon>Streptophyta</taxon>
        <taxon>Embryophyta</taxon>
        <taxon>Tracheophyta</taxon>
        <taxon>Spermatophyta</taxon>
        <taxon>Magnoliopsida</taxon>
        <taxon>eudicotyledons</taxon>
        <taxon>Gunneridae</taxon>
        <taxon>Pentapetalae</taxon>
        <taxon>rosids</taxon>
        <taxon>malvids</taxon>
        <taxon>Brassicales</taxon>
        <taxon>Brassicaceae</taxon>
        <taxon>Thlaspideae</taxon>
        <taxon>Thlaspi</taxon>
    </lineage>
</organism>
<dbReference type="EMBL" id="OU466861">
    <property type="protein sequence ID" value="CAH2066280.1"/>
    <property type="molecule type" value="Genomic_DNA"/>
</dbReference>
<evidence type="ECO:0000256" key="3">
    <source>
        <dbReference type="ARBA" id="ARBA00022771"/>
    </source>
</evidence>
<evidence type="ECO:0008006" key="10">
    <source>
        <dbReference type="Google" id="ProtNLM"/>
    </source>
</evidence>
<evidence type="ECO:0000259" key="7">
    <source>
        <dbReference type="SMART" id="SM00249"/>
    </source>
</evidence>
<feature type="domain" description="Zinc finger PHD-type" evidence="7">
    <location>
        <begin position="399"/>
        <end position="458"/>
    </location>
</feature>
<dbReference type="InterPro" id="IPR053192">
    <property type="entry name" value="Vacuole_Formation_Reg"/>
</dbReference>
<feature type="domain" description="Zinc finger PHD-type" evidence="7">
    <location>
        <begin position="258"/>
        <end position="317"/>
    </location>
</feature>
<evidence type="ECO:0000256" key="1">
    <source>
        <dbReference type="ARBA" id="ARBA00022723"/>
    </source>
</evidence>
<feature type="domain" description="Phorbol-ester/DAG-type" evidence="6">
    <location>
        <begin position="375"/>
        <end position="432"/>
    </location>
</feature>
<dbReference type="InterPro" id="IPR002219">
    <property type="entry name" value="PKC_DAG/PE"/>
</dbReference>